<evidence type="ECO:0000256" key="3">
    <source>
        <dbReference type="ARBA" id="ARBA00022729"/>
    </source>
</evidence>
<comment type="subcellular location">
    <subcellularLocation>
        <location evidence="1">Secreted</location>
    </subcellularLocation>
</comment>
<dbReference type="RefSeq" id="WP_345717448.1">
    <property type="nucleotide sequence ID" value="NZ_BAABFP010000007.1"/>
</dbReference>
<accession>A0ABW1JJU1</accession>
<gene>
    <name evidence="10" type="ORF">ACFQDO_17405</name>
</gene>
<evidence type="ECO:0000256" key="5">
    <source>
        <dbReference type="ARBA" id="ARBA00023026"/>
    </source>
</evidence>
<keyword evidence="2" id="KW-0964">Secreted</keyword>
<dbReference type="SUPFAM" id="SSF69318">
    <property type="entry name" value="Integrin alpha N-terminal domain"/>
    <property type="match status" value="1"/>
</dbReference>
<dbReference type="InterPro" id="IPR022045">
    <property type="entry name" value="TcdB_toxin_mid/N"/>
</dbReference>
<dbReference type="EMBL" id="JBHSRD010000008">
    <property type="protein sequence ID" value="MFC6008913.1"/>
    <property type="molecule type" value="Genomic_DNA"/>
</dbReference>
<comment type="caution">
    <text evidence="10">The sequence shown here is derived from an EMBL/GenBank/DDBJ whole genome shotgun (WGS) entry which is preliminary data.</text>
</comment>
<evidence type="ECO:0000259" key="8">
    <source>
        <dbReference type="Pfam" id="PF12256"/>
    </source>
</evidence>
<feature type="compositionally biased region" description="Polar residues" evidence="6">
    <location>
        <begin position="1"/>
        <end position="10"/>
    </location>
</feature>
<keyword evidence="5" id="KW-0843">Virulence</keyword>
<feature type="transmembrane region" description="Helical" evidence="7">
    <location>
        <begin position="1820"/>
        <end position="1844"/>
    </location>
</feature>
<evidence type="ECO:0000256" key="2">
    <source>
        <dbReference type="ARBA" id="ARBA00022525"/>
    </source>
</evidence>
<feature type="domain" description="Teneurin-like YD-shell" evidence="9">
    <location>
        <begin position="1417"/>
        <end position="1700"/>
    </location>
</feature>
<evidence type="ECO:0000259" key="9">
    <source>
        <dbReference type="Pfam" id="PF25023"/>
    </source>
</evidence>
<dbReference type="NCBIfam" id="TIGR01643">
    <property type="entry name" value="YD_repeat_2x"/>
    <property type="match status" value="3"/>
</dbReference>
<dbReference type="InterPro" id="IPR031325">
    <property type="entry name" value="RHS_repeat"/>
</dbReference>
<feature type="transmembrane region" description="Helical" evidence="7">
    <location>
        <begin position="1710"/>
        <end position="1735"/>
    </location>
</feature>
<proteinExistence type="predicted"/>
<evidence type="ECO:0000313" key="11">
    <source>
        <dbReference type="Proteomes" id="UP001596189"/>
    </source>
</evidence>
<keyword evidence="7" id="KW-1133">Transmembrane helix</keyword>
<feature type="domain" description="Insecticide toxin TcdB middle/N-terminal" evidence="8">
    <location>
        <begin position="603"/>
        <end position="711"/>
    </location>
</feature>
<evidence type="ECO:0000256" key="6">
    <source>
        <dbReference type="SAM" id="MobiDB-lite"/>
    </source>
</evidence>
<feature type="transmembrane region" description="Helical" evidence="7">
    <location>
        <begin position="1742"/>
        <end position="1762"/>
    </location>
</feature>
<reference evidence="11" key="1">
    <citation type="journal article" date="2019" name="Int. J. Syst. Evol. Microbiol.">
        <title>The Global Catalogue of Microorganisms (GCM) 10K type strain sequencing project: providing services to taxonomists for standard genome sequencing and annotation.</title>
        <authorList>
            <consortium name="The Broad Institute Genomics Platform"/>
            <consortium name="The Broad Institute Genome Sequencing Center for Infectious Disease"/>
            <person name="Wu L."/>
            <person name="Ma J."/>
        </authorList>
    </citation>
    <scope>NUCLEOTIDE SEQUENCE [LARGE SCALE GENOMIC DNA]</scope>
    <source>
        <strain evidence="11">KACC 14249</strain>
    </source>
</reference>
<feature type="transmembrane region" description="Helical" evidence="7">
    <location>
        <begin position="1782"/>
        <end position="1808"/>
    </location>
</feature>
<dbReference type="InterPro" id="IPR056823">
    <property type="entry name" value="TEN-like_YD-shell"/>
</dbReference>
<dbReference type="Gene3D" id="2.180.10.10">
    <property type="entry name" value="RHS repeat-associated core"/>
    <property type="match status" value="2"/>
</dbReference>
<keyword evidence="4" id="KW-0677">Repeat</keyword>
<dbReference type="Pfam" id="PF12256">
    <property type="entry name" value="TcdB_toxin_midN"/>
    <property type="match status" value="1"/>
</dbReference>
<dbReference type="InterPro" id="IPR028994">
    <property type="entry name" value="Integrin_alpha_N"/>
</dbReference>
<evidence type="ECO:0000256" key="4">
    <source>
        <dbReference type="ARBA" id="ARBA00022737"/>
    </source>
</evidence>
<dbReference type="NCBIfam" id="TIGR03696">
    <property type="entry name" value="Rhs_assc_core"/>
    <property type="match status" value="1"/>
</dbReference>
<feature type="region of interest" description="Disordered" evidence="6">
    <location>
        <begin position="1"/>
        <end position="26"/>
    </location>
</feature>
<dbReference type="PANTHER" id="PTHR32305">
    <property type="match status" value="1"/>
</dbReference>
<dbReference type="Proteomes" id="UP001596189">
    <property type="component" value="Unassembled WGS sequence"/>
</dbReference>
<evidence type="ECO:0000256" key="7">
    <source>
        <dbReference type="SAM" id="Phobius"/>
    </source>
</evidence>
<name>A0ABW1JJU1_9ACTN</name>
<dbReference type="Pfam" id="PF05593">
    <property type="entry name" value="RHS_repeat"/>
    <property type="match status" value="1"/>
</dbReference>
<dbReference type="InterPro" id="IPR006530">
    <property type="entry name" value="YD"/>
</dbReference>
<evidence type="ECO:0000256" key="1">
    <source>
        <dbReference type="ARBA" id="ARBA00004613"/>
    </source>
</evidence>
<evidence type="ECO:0000313" key="10">
    <source>
        <dbReference type="EMBL" id="MFC6008913.1"/>
    </source>
</evidence>
<dbReference type="InterPro" id="IPR003284">
    <property type="entry name" value="Sal_SpvB"/>
</dbReference>
<sequence length="1962" mass="208544">MTDNTTSEQAVSPPAGSGNAPGFGESFGLNLNTGQASYTVPIPVPKGVAGQAVKLDLVYNQNAGNGPFGLGWALPVRTVERRLDFGVPDDGTDPSNPDALVARYLADGQEIVEVTPGQWLARKESAFDRFERTGAGWTIHQRDGGTVELGLTADARVADPAHPDRVFQWLPERVVDASGNAVSYAWDVETGTPYLRAVSWAVYTVRLAYTDRPDVLRNGRAGWLRLTSRRCASITLEVQDGGPRAVRRWDLTYRQAPFSQVSLLSEVRLTGLGPATDGSGDVVRLPQRLGYAVPDPASWHARFTGSDPLGPPPPLTDPDALLTPLDAGPLPGVLAGRGADLWFWPQDAAGDFTTPRRLASVPIGLTGVRDSRLRVADVDGDGAVDLLVGVGAALPRGYATGGGPGGWQSYVAYPRASTTPDLGSTTRFADLDGDGRVDALGQLGRTIMWWRNRGRDGWSPPVPVTLTALADDDPLAGLVDPPDLNDPAVQLADLTGDGLADLVRVRSGQVTYWPNLGHGRFAAPVLMTGSPRVRTDDGTQLLLADIDGDGCADLVLVGPAGVQIVPNLSGTGWGTPVVDPLVPQPIPGTVASVPGSSGRGDALLWCSPRGSTTGYVRYDPTVGSGYLLATTDNGAGLSARLEYDTAAAQAERDRLAGDAWPDEVPFPVAVVTATTVTDAVSEQSSRTEFRYHDGWFDERERSFEGFARVDRDELGDATRPTSRVVHHFVVGADRLPGNGPEHALLNRLLSRVEHLELDGSPDQDRPVLVEESDYSVQPLPGPLNGPTRAWVRVERTARHWFERTDDERVEERTLSYSAAGDVIAEQLRHSGIRSGALVPEVVVQTTMTHAVHPTGEVLGKPAAIVRRDGAGALIGEVRRFYDGPDYLGLAAGTVGRGLLARELRWAMTVDDARDRYGDALDPDHTDVGALGYLVLPDADGHEALFALAVEQAHDGAGRLVGERRTPGQTTTYTFDATGTHRATSTTPQGVTTVLTDLATGQPLQVTDPDGTQVSMRYDAQGRLTSVVLPGDTAALPSRTYAYTDAVPGVVAIRRRLRHGQPETGDSAIVFDGLGREQERREVLTAGRVIVSGHVVRTPFGDVAAEYDPTTGTDLAYSPVTPADLAGRTSRRFRYDSQGRPVETLDHDGATSSTRYTPFEIASTDALGVVRLDRMDAAHRRVAVVEDGPDGPVTTTYTPDATGHLAVHSDDHDVVARYAYDGLGNRVEVAHRDAGTWVTLHDARGRAVQVVDPAGTVMGADYDGLGRIVSFAVDGDVRETYTYDHVASHGLGRLRTAAYPGGSQTFGYDAQGRIATRSYAVDGHAAPYLLTFERDALGQLTRLVQPDGSDVVYQRYDNGLVRSVPGVLTAIDYEPRRLATSVAYANGAVRTTTYSPGTGRVATQRTEGPGGTVLEDATYGYDALGQCTTLDESTPGATGQVTYAYDTLRQLVAVTDARPGGVDAAFGYQARTLLDQGEDGAVLTADDADHPTRPDTLALGAGAPSDLTYDVAGRLAALPGRALRWDAKGQLVGVDKPGTRIDYGYDHRGARVRKTVTAGAVVTDTVFLGPYAEVRDGVLVRYVVLQGLRVAVDHGGTRHWIHTDPRASATFFTDAAGTRIARIDYRAFGNSAKAAGQAPLQVFAFQEWDADAELYYAQRRWYCATLGRFVSPDGYYLHRPEKGVDDPRRLDLYTYCANDPVNNVDPDGASFWTVLGGIVGVIIGIAVAVLTIAAFASGIGFGLLAIGLIIGLTIAGYAGASAAKGTAFGDFMKGMLIGFNAGLNAVFATALFGPFVGVALGVIGFLSVFDGIRQNGAYQVILGWSSWLMPTTWLVNGLGLAFFAVNLILAGVTGNQVAGLAITSISFDAATCSFVMKGGALSDANPINTAYDMGHFVFVDSKNTSPDGDVPHETGHGLSLGAFGSAVHLIGFVDEMILGNGGSAWTEQMADSHAGIGTDDTWT</sequence>
<dbReference type="PANTHER" id="PTHR32305:SF15">
    <property type="entry name" value="PROTEIN RHSA-RELATED"/>
    <property type="match status" value="1"/>
</dbReference>
<dbReference type="InterPro" id="IPR013517">
    <property type="entry name" value="FG-GAP"/>
</dbReference>
<dbReference type="Pfam" id="PF13517">
    <property type="entry name" value="FG-GAP_3"/>
    <property type="match status" value="1"/>
</dbReference>
<keyword evidence="7" id="KW-0812">Transmembrane</keyword>
<dbReference type="Pfam" id="PF03534">
    <property type="entry name" value="SpvB"/>
    <property type="match status" value="1"/>
</dbReference>
<protein>
    <submittedName>
        <fullName evidence="10">Toxin TcdB middle/N-terminal domain-containing protein</fullName>
    </submittedName>
</protein>
<organism evidence="10 11">
    <name type="scientific">Angustibacter luteus</name>
    <dbReference type="NCBI Taxonomy" id="658456"/>
    <lineage>
        <taxon>Bacteria</taxon>
        <taxon>Bacillati</taxon>
        <taxon>Actinomycetota</taxon>
        <taxon>Actinomycetes</taxon>
        <taxon>Kineosporiales</taxon>
        <taxon>Kineosporiaceae</taxon>
    </lineage>
</organism>
<keyword evidence="11" id="KW-1185">Reference proteome</keyword>
<keyword evidence="3" id="KW-0732">Signal</keyword>
<dbReference type="InterPro" id="IPR022385">
    <property type="entry name" value="Rhs_assc_core"/>
</dbReference>
<keyword evidence="7" id="KW-0472">Membrane</keyword>
<dbReference type="Pfam" id="PF25023">
    <property type="entry name" value="TEN_YD-shell"/>
    <property type="match status" value="1"/>
</dbReference>
<dbReference type="InterPro" id="IPR050708">
    <property type="entry name" value="T6SS_VgrG/RHS"/>
</dbReference>